<dbReference type="OrthoDB" id="6365798at2759"/>
<name>A0A8B6E5U3_MYTGA</name>
<dbReference type="PANTHER" id="PTHR10166:SF66">
    <property type="entry name" value="VWFA AND CACHE DOMAIN-CONTAINING PROTEIN CG16868"/>
    <property type="match status" value="1"/>
</dbReference>
<evidence type="ECO:0000313" key="5">
    <source>
        <dbReference type="EMBL" id="VDI30201.1"/>
    </source>
</evidence>
<dbReference type="AlphaFoldDB" id="A0A8B6E5U3"/>
<evidence type="ECO:0000256" key="3">
    <source>
        <dbReference type="SAM" id="SignalP"/>
    </source>
</evidence>
<dbReference type="GO" id="GO:0005891">
    <property type="term" value="C:voltage-gated calcium channel complex"/>
    <property type="evidence" value="ECO:0007669"/>
    <property type="project" value="TreeGrafter"/>
</dbReference>
<sequence length="1129" mass="125812">MLFVYIVYLLGTFSCGYAAESIDGKKLADELKKIKKDIGVDHMQEQFNNFQYDIKSDTGTQLLNKIQSSLETSLNDLNDVLDNVKSQIVTGTPDTQLTNLHRCCDLQDSDLTYLPEFQSKVDRSKACVTISPLSANNLKYPTDQISDVMKTNYENNKNVLWQHYSTTEGVSVIYPATKWEHCQVFDPRFKSSYAAAASPTDKDVVLVIDASASMSQPTGVMDKTKIVLAKGAANNVLQTLKPNDRVGIVRFHNNAYTPTGGTYSSCYEHQLAFATKENTDKLKGYIFSIEAVGNSEPNFENALLSAFEYYNSSHEDVQLANREQIILFITDGVSSSGNNPVQVISNENSKYGNKIAIFTYLLGQDESAKTLLKSMANQSLHNASYGPKQIGRFEYFDHGNQTFFPTKLATFYVHIPTGGQADQSTYTVPYVDPFSGVGLITSLCRRVQVSSGLHGVMCTDVKISKLLTEIEYFSEDEFTYAFMIDGTGRTLMHPLLPNAAFVKSTEDPVLVDIGVFERGDAAKSVIESMKSGGTGSKSFTKFFTKPRGKLVNDGSSDTSRQAHFFWGSILKSNFSVCVVFVNESYAEISESKLPSDTNIDMVFMYHNRSLLTDNFPDCKFYKRRVTLDRSCVKFSQAAFENPFQYLDRDETAEDVSKYQGFLTKKNEINPGFKSTLRSSVWATYKAEEFWKSNKARYVAWRYIATKAGLIRIYPGVNLLKSYDHEKRGWWRQAMAHPGSMFVTTPYVDAWGSGIVLTFVHTIHKKGSNIVTAASAADFPLEYFNWFITSVYPSCGSNSDGYSCIIIDDSGFVVMHPRLKETSDENAFKEPNHITVEEPEIANVLRSQGVLNPKSCQDYSTNKELTSYRVTLPTIMSSGLDFAKTSNTFELRPITETNLFIIRKKSKPNVPLTCTCDDSKSPDVVECKSNCNCLCHTPIIYDVCANSYSTESAPFPCSARLPDTSGVSEPDVTDGLGACYIPTCHLKSGDQDCFSEAECSWCKYTDTSQQIETPCCRLKEECTFGKTKSSTRDTCAPLPATPGGSDKSSGGADTSTIGGIIGGSIVFGILLTLIIIFGRKYFRSKYPNDDVDPYLDAVPGHELRQYTEKEENCFFPFLFCSQLFLIQKSR</sequence>
<dbReference type="EMBL" id="UYJE01004674">
    <property type="protein sequence ID" value="VDI30201.1"/>
    <property type="molecule type" value="Genomic_DNA"/>
</dbReference>
<accession>A0A8B6E5U3</accession>
<dbReference type="PANTHER" id="PTHR10166">
    <property type="entry name" value="VOLTAGE-DEPENDENT CALCIUM CHANNEL SUBUNIT ALPHA-2/DELTA-RELATED"/>
    <property type="match status" value="1"/>
</dbReference>
<dbReference type="InterPro" id="IPR002035">
    <property type="entry name" value="VWF_A"/>
</dbReference>
<dbReference type="SUPFAM" id="SSF53300">
    <property type="entry name" value="vWA-like"/>
    <property type="match status" value="1"/>
</dbReference>
<keyword evidence="6" id="KW-1185">Reference proteome</keyword>
<protein>
    <recommendedName>
        <fullName evidence="4">VWFA domain-containing protein</fullName>
    </recommendedName>
</protein>
<dbReference type="InterPro" id="IPR036465">
    <property type="entry name" value="vWFA_dom_sf"/>
</dbReference>
<dbReference type="GO" id="GO:0005245">
    <property type="term" value="F:voltage-gated calcium channel activity"/>
    <property type="evidence" value="ECO:0007669"/>
    <property type="project" value="TreeGrafter"/>
</dbReference>
<dbReference type="Gene3D" id="3.40.50.410">
    <property type="entry name" value="von Willebrand factor, type A domain"/>
    <property type="match status" value="1"/>
</dbReference>
<evidence type="ECO:0000313" key="6">
    <source>
        <dbReference type="Proteomes" id="UP000596742"/>
    </source>
</evidence>
<organism evidence="5 6">
    <name type="scientific">Mytilus galloprovincialis</name>
    <name type="common">Mediterranean mussel</name>
    <dbReference type="NCBI Taxonomy" id="29158"/>
    <lineage>
        <taxon>Eukaryota</taxon>
        <taxon>Metazoa</taxon>
        <taxon>Spiralia</taxon>
        <taxon>Lophotrochozoa</taxon>
        <taxon>Mollusca</taxon>
        <taxon>Bivalvia</taxon>
        <taxon>Autobranchia</taxon>
        <taxon>Pteriomorphia</taxon>
        <taxon>Mytilida</taxon>
        <taxon>Mytiloidea</taxon>
        <taxon>Mytilidae</taxon>
        <taxon>Mytilinae</taxon>
        <taxon>Mytilus</taxon>
    </lineage>
</organism>
<dbReference type="Proteomes" id="UP000596742">
    <property type="component" value="Unassembled WGS sequence"/>
</dbReference>
<comment type="caution">
    <text evidence="5">The sequence shown here is derived from an EMBL/GenBank/DDBJ whole genome shotgun (WGS) entry which is preliminary data.</text>
</comment>
<keyword evidence="2" id="KW-1133">Transmembrane helix</keyword>
<evidence type="ECO:0000256" key="1">
    <source>
        <dbReference type="SAM" id="MobiDB-lite"/>
    </source>
</evidence>
<dbReference type="InterPro" id="IPR051173">
    <property type="entry name" value="Ca_channel_alpha-2/delta"/>
</dbReference>
<gene>
    <name evidence="5" type="ORF">MGAL_10B058400</name>
</gene>
<evidence type="ECO:0000259" key="4">
    <source>
        <dbReference type="PROSITE" id="PS50234"/>
    </source>
</evidence>
<feature type="chain" id="PRO_5032962741" description="VWFA domain-containing protein" evidence="3">
    <location>
        <begin position="19"/>
        <end position="1129"/>
    </location>
</feature>
<feature type="signal peptide" evidence="3">
    <location>
        <begin position="1"/>
        <end position="18"/>
    </location>
</feature>
<keyword evidence="3" id="KW-0732">Signal</keyword>
<feature type="domain" description="VWFA" evidence="4">
    <location>
        <begin position="203"/>
        <end position="415"/>
    </location>
</feature>
<dbReference type="SMART" id="SM00327">
    <property type="entry name" value="VWA"/>
    <property type="match status" value="1"/>
</dbReference>
<keyword evidence="2" id="KW-0472">Membrane</keyword>
<keyword evidence="2" id="KW-0812">Transmembrane</keyword>
<feature type="transmembrane region" description="Helical" evidence="2">
    <location>
        <begin position="1056"/>
        <end position="1076"/>
    </location>
</feature>
<dbReference type="Gene3D" id="3.30.450.20">
    <property type="entry name" value="PAS domain"/>
    <property type="match status" value="2"/>
</dbReference>
<feature type="region of interest" description="Disordered" evidence="1">
    <location>
        <begin position="1029"/>
        <end position="1051"/>
    </location>
</feature>
<evidence type="ECO:0000256" key="2">
    <source>
        <dbReference type="SAM" id="Phobius"/>
    </source>
</evidence>
<dbReference type="Pfam" id="PF00092">
    <property type="entry name" value="VWA"/>
    <property type="match status" value="1"/>
</dbReference>
<dbReference type="PROSITE" id="PS50234">
    <property type="entry name" value="VWFA"/>
    <property type="match status" value="1"/>
</dbReference>
<proteinExistence type="predicted"/>
<reference evidence="5" key="1">
    <citation type="submission" date="2018-11" db="EMBL/GenBank/DDBJ databases">
        <authorList>
            <person name="Alioto T."/>
            <person name="Alioto T."/>
        </authorList>
    </citation>
    <scope>NUCLEOTIDE SEQUENCE</scope>
</reference>